<evidence type="ECO:0000313" key="2">
    <source>
        <dbReference type="Proteomes" id="UP000724584"/>
    </source>
</evidence>
<accession>A0ACB7NU61</accession>
<sequence length="1158" mass="122385">MSDLYLSRIRSWFMSSPPAEWALNRLRSTLIGALSQGPIPQHVAFEMDGNRRYARSHKIETIEGHHLGFEALARVLEVCYKCGVKVVTVYAFSLENFHRPKYEVDGLMQLAKLKLEQLIQHGELLDRYGARVKVLGRLDLIPPDVLEVVERAAATTKNNTDCVLNICFPYTSREEMTTAIRTTVQEYSTTPRPHSTPFSQSRITQKILSKQTGKPDPLEPIRESPSPTPSSVQSDDQDDAVSTATTLHSDSTAVKSGGDEETVAIYPNAETITPETIDSHMYTAGCPPLDIFVRTSGVERLSDFMLWQCHQNTHIFFLECFWPEFDLWSFLPGREAAAASEGGVKLWFVGNRESVRMHMAKPIGATAKPPASEGATGSSRRQPVRQTRVNPPRTSSLNRANSLASAPAAEQPIDILPGVTHFTDAITALPKELVRHFTLLKEVDAKIFAPEAALLQLLHSAVNTPPLDLARPLNDAPSTTASVSAPISAHNSTTEPANPSAPSSDGAASSVFDPANIPRRTIFRDTALKIQEMLVSLEEKNHVIATANDALQKQLSRIEDIWPHLAAEFSEEAKWGSATHWAYVENRQAKANDKQAERSRREGAATLSAAAQALAEEAAARSNDRKQAMAAKKSAKNQAADVDGEKAQEGGKKAPGGKSRKPLPDSGPVGLGITPGPPGAAPAGKRRKVEAKPNGGAPTERAMGSVFGTNAAKQRTTSPRETPAPESGNKKRKALPSSSGQAKKRTTAAMSPSVTSSPVIGSFPDPVRRGSPAPSLTAPRPASSRARQNSTQSNVEGMRQHLPSAASSKPTATPQGTPDLGQVSNGARTTADAKIQKEATVPIMNKPNPVKPETEAPQPAPEPAQNSSKKETAAKPGDEPAPLVKETAPLAIQPASVAMVKTKSGRASKPSTPATATFAEAASSTAAPTTARSRPSRNNNNNNNNINAEGANGAAGTGPSSNATTTAAPTTKRSHKKGASISATAAAHAQQQAAATAAAAATASNSPATSAKDKDKEKDHTKDSAPTGNSVGVGGSGGGAATTKKDSGGKTAAAANAKGGGSGGTAGAAASATAVDDDDEEEEEQEVADEDLYCYCNQVSYGEMVACDGDGCPREWFHLECVGLKVAPKGNGINRSLPFPIELSLPCLASNWTQFGDW</sequence>
<name>A0ACB7NU61_9PEZI</name>
<keyword evidence="2" id="KW-1185">Reference proteome</keyword>
<protein>
    <submittedName>
        <fullName evidence="1">Undecaprenyl diphosphate synthase-domain-containing protein</fullName>
    </submittedName>
</protein>
<dbReference type="EMBL" id="JAGIZQ010000008">
    <property type="protein sequence ID" value="KAH6613369.1"/>
    <property type="molecule type" value="Genomic_DNA"/>
</dbReference>
<comment type="caution">
    <text evidence="1">The sequence shown here is derived from an EMBL/GenBank/DDBJ whole genome shotgun (WGS) entry which is preliminary data.</text>
</comment>
<organism evidence="1 2">
    <name type="scientific">Chaetomium tenue</name>
    <dbReference type="NCBI Taxonomy" id="1854479"/>
    <lineage>
        <taxon>Eukaryota</taxon>
        <taxon>Fungi</taxon>
        <taxon>Dikarya</taxon>
        <taxon>Ascomycota</taxon>
        <taxon>Pezizomycotina</taxon>
        <taxon>Sordariomycetes</taxon>
        <taxon>Sordariomycetidae</taxon>
        <taxon>Sordariales</taxon>
        <taxon>Chaetomiaceae</taxon>
        <taxon>Chaetomium</taxon>
    </lineage>
</organism>
<proteinExistence type="predicted"/>
<dbReference type="Proteomes" id="UP000724584">
    <property type="component" value="Unassembled WGS sequence"/>
</dbReference>
<evidence type="ECO:0000313" key="1">
    <source>
        <dbReference type="EMBL" id="KAH6613369.1"/>
    </source>
</evidence>
<gene>
    <name evidence="1" type="ORF">F5144DRAFT_596716</name>
</gene>
<reference evidence="1 2" key="1">
    <citation type="journal article" date="2021" name="Nat. Commun.">
        <title>Genetic determinants of endophytism in the Arabidopsis root mycobiome.</title>
        <authorList>
            <person name="Mesny F."/>
            <person name="Miyauchi S."/>
            <person name="Thiergart T."/>
            <person name="Pickel B."/>
            <person name="Atanasova L."/>
            <person name="Karlsson M."/>
            <person name="Huettel B."/>
            <person name="Barry K.W."/>
            <person name="Haridas S."/>
            <person name="Chen C."/>
            <person name="Bauer D."/>
            <person name="Andreopoulos W."/>
            <person name="Pangilinan J."/>
            <person name="LaButti K."/>
            <person name="Riley R."/>
            <person name="Lipzen A."/>
            <person name="Clum A."/>
            <person name="Drula E."/>
            <person name="Henrissat B."/>
            <person name="Kohler A."/>
            <person name="Grigoriev I.V."/>
            <person name="Martin F.M."/>
            <person name="Hacquard S."/>
        </authorList>
    </citation>
    <scope>NUCLEOTIDE SEQUENCE [LARGE SCALE GENOMIC DNA]</scope>
    <source>
        <strain evidence="1 2">MPI-SDFR-AT-0079</strain>
    </source>
</reference>